<name>A0A2T7A8K5_TUBBO</name>
<dbReference type="EMBL" id="NESQ01000004">
    <property type="protein sequence ID" value="PUU84071.1"/>
    <property type="molecule type" value="Genomic_DNA"/>
</dbReference>
<dbReference type="OrthoDB" id="2195113at2759"/>
<dbReference type="PANTHER" id="PTHR31027">
    <property type="entry name" value="NUCLEAR SEGREGATION PROTEIN BFR1"/>
    <property type="match status" value="1"/>
</dbReference>
<reference evidence="3 4" key="1">
    <citation type="submission" date="2017-04" db="EMBL/GenBank/DDBJ databases">
        <title>Draft genome sequence of Tuber borchii Vittad., a whitish edible truffle.</title>
        <authorList>
            <consortium name="DOE Joint Genome Institute"/>
            <person name="Murat C."/>
            <person name="Kuo A."/>
            <person name="Barry K.W."/>
            <person name="Clum A."/>
            <person name="Dockter R.B."/>
            <person name="Fauchery L."/>
            <person name="Iotti M."/>
            <person name="Kohler A."/>
            <person name="Labutti K."/>
            <person name="Lindquist E.A."/>
            <person name="Lipzen A."/>
            <person name="Ohm R.A."/>
            <person name="Wang M."/>
            <person name="Grigoriev I.V."/>
            <person name="Zambonelli A."/>
            <person name="Martin F.M."/>
        </authorList>
    </citation>
    <scope>NUCLEOTIDE SEQUENCE [LARGE SCALE GENOMIC DNA]</scope>
    <source>
        <strain evidence="3 4">Tbo3840</strain>
    </source>
</reference>
<feature type="compositionally biased region" description="Basic residues" evidence="2">
    <location>
        <begin position="329"/>
        <end position="338"/>
    </location>
</feature>
<feature type="compositionally biased region" description="Basic and acidic residues" evidence="2">
    <location>
        <begin position="477"/>
        <end position="493"/>
    </location>
</feature>
<feature type="compositionally biased region" description="Basic and acidic residues" evidence="2">
    <location>
        <begin position="317"/>
        <end position="326"/>
    </location>
</feature>
<evidence type="ECO:0008006" key="5">
    <source>
        <dbReference type="Google" id="ProtNLM"/>
    </source>
</evidence>
<feature type="compositionally biased region" description="Polar residues" evidence="2">
    <location>
        <begin position="460"/>
        <end position="476"/>
    </location>
</feature>
<evidence type="ECO:0000313" key="4">
    <source>
        <dbReference type="Proteomes" id="UP000244722"/>
    </source>
</evidence>
<dbReference type="InterPro" id="IPR039604">
    <property type="entry name" value="Bfr1"/>
</dbReference>
<organism evidence="3 4">
    <name type="scientific">Tuber borchii</name>
    <name type="common">White truffle</name>
    <dbReference type="NCBI Taxonomy" id="42251"/>
    <lineage>
        <taxon>Eukaryota</taxon>
        <taxon>Fungi</taxon>
        <taxon>Dikarya</taxon>
        <taxon>Ascomycota</taxon>
        <taxon>Pezizomycotina</taxon>
        <taxon>Pezizomycetes</taxon>
        <taxon>Pezizales</taxon>
        <taxon>Tuberaceae</taxon>
        <taxon>Tuber</taxon>
    </lineage>
</organism>
<protein>
    <recommendedName>
        <fullName evidence="5">Nuclear segregation protein Bfr1</fullName>
    </recommendedName>
</protein>
<dbReference type="AlphaFoldDB" id="A0A2T7A8K5"/>
<keyword evidence="1" id="KW-0175">Coiled coil</keyword>
<keyword evidence="4" id="KW-1185">Reference proteome</keyword>
<dbReference type="PANTHER" id="PTHR31027:SF2">
    <property type="entry name" value="LEBERCILIN DOMAIN-CONTAINING PROTEIN"/>
    <property type="match status" value="1"/>
</dbReference>
<sequence length="493" mass="55575">MTDIATPPTAALGTADTGKRFVQKPEKPDQIEFEKNLQAAQEEHDKVRQKLSDRGKIEEEIKTTDASLKAKIKEFNAKKGKIPYGTPEELDNAVKNLEKNIERGDMKLVDERKALAEINTLLKQRKTFGTLDAEQKAIDEERGKLEELKAKKKDPDVQRLNDEFEETKKQLDAIKAEQDEAFENLNKLRDERSSLHGQQQEKWQIIQNLKDDYYAARNAYRDYEKEAWRIRREKKAKEDEEYRLAKKREIAQQKMEEASQKAYTSEILTCEGLIGYFDPSSAEAARKAKLTSGPRALAAQPTRSVDDSALSGKKLTRKDDRKEDYFIGKPKKGKKGRKNAGTTSASPESPATPAESESGEVDLSSGVVQELAKADILLPTKPEGGKINIPGGVVQELIKADILPPANKEDIQRVLKELRDKLTWYKDNQDQKTKENIAKAQKEIDRLEDSDWKGEKEGTNDTSTPSGEPAETTVTENGEKEDGTEEKAEEKAE</sequence>
<feature type="region of interest" description="Disordered" evidence="2">
    <location>
        <begin position="1"/>
        <end position="22"/>
    </location>
</feature>
<feature type="compositionally biased region" description="Basic and acidic residues" evidence="2">
    <location>
        <begin position="428"/>
        <end position="459"/>
    </location>
</feature>
<evidence type="ECO:0000256" key="2">
    <source>
        <dbReference type="SAM" id="MobiDB-lite"/>
    </source>
</evidence>
<dbReference type="GO" id="GO:0005783">
    <property type="term" value="C:endoplasmic reticulum"/>
    <property type="evidence" value="ECO:0007669"/>
    <property type="project" value="TreeGrafter"/>
</dbReference>
<dbReference type="GO" id="GO:0042175">
    <property type="term" value="C:nuclear outer membrane-endoplasmic reticulum membrane network"/>
    <property type="evidence" value="ECO:0007669"/>
    <property type="project" value="TreeGrafter"/>
</dbReference>
<feature type="compositionally biased region" description="Polar residues" evidence="2">
    <location>
        <begin position="340"/>
        <end position="349"/>
    </location>
</feature>
<feature type="region of interest" description="Disordered" evidence="2">
    <location>
        <begin position="284"/>
        <end position="365"/>
    </location>
</feature>
<proteinExistence type="predicted"/>
<comment type="caution">
    <text evidence="3">The sequence shown here is derived from an EMBL/GenBank/DDBJ whole genome shotgun (WGS) entry which is preliminary data.</text>
</comment>
<feature type="coiled-coil region" evidence="1">
    <location>
        <begin position="131"/>
        <end position="240"/>
    </location>
</feature>
<gene>
    <name evidence="3" type="ORF">B9Z19DRAFT_1070962</name>
</gene>
<dbReference type="Proteomes" id="UP000244722">
    <property type="component" value="Unassembled WGS sequence"/>
</dbReference>
<evidence type="ECO:0000313" key="3">
    <source>
        <dbReference type="EMBL" id="PUU84071.1"/>
    </source>
</evidence>
<accession>A0A2T7A8K5</accession>
<dbReference type="STRING" id="42251.A0A2T7A8K5"/>
<dbReference type="GO" id="GO:0003729">
    <property type="term" value="F:mRNA binding"/>
    <property type="evidence" value="ECO:0007669"/>
    <property type="project" value="TreeGrafter"/>
</dbReference>
<dbReference type="GO" id="GO:1990904">
    <property type="term" value="C:ribonucleoprotein complex"/>
    <property type="evidence" value="ECO:0007669"/>
    <property type="project" value="TreeGrafter"/>
</dbReference>
<evidence type="ECO:0000256" key="1">
    <source>
        <dbReference type="SAM" id="Coils"/>
    </source>
</evidence>
<dbReference type="GO" id="GO:0008298">
    <property type="term" value="P:intracellular mRNA localization"/>
    <property type="evidence" value="ECO:0007669"/>
    <property type="project" value="TreeGrafter"/>
</dbReference>
<feature type="region of interest" description="Disordered" evidence="2">
    <location>
        <begin position="428"/>
        <end position="493"/>
    </location>
</feature>